<keyword evidence="2" id="KW-0472">Membrane</keyword>
<accession>A0ABY5PA99</accession>
<dbReference type="InterPro" id="IPR000160">
    <property type="entry name" value="GGDEF_dom"/>
</dbReference>
<dbReference type="Gene3D" id="3.30.70.270">
    <property type="match status" value="1"/>
</dbReference>
<dbReference type="EMBL" id="CP088295">
    <property type="protein sequence ID" value="UUY01623.1"/>
    <property type="molecule type" value="Genomic_DNA"/>
</dbReference>
<dbReference type="InterPro" id="IPR043128">
    <property type="entry name" value="Rev_trsase/Diguanyl_cyclase"/>
</dbReference>
<reference evidence="5" key="1">
    <citation type="submission" date="2021-11" db="EMBL/GenBank/DDBJ databases">
        <title>Cultivation dependent microbiological survey of springs from the worlds oldest radium mine currently devoted to the extraction of radon-saturated water.</title>
        <authorList>
            <person name="Kapinusova G."/>
            <person name="Smrhova T."/>
            <person name="Strejcek M."/>
            <person name="Suman J."/>
            <person name="Jani K."/>
            <person name="Pajer P."/>
            <person name="Uhlik O."/>
        </authorList>
    </citation>
    <scope>NUCLEOTIDE SEQUENCE [LARGE SCALE GENOMIC DNA]</scope>
    <source>
        <strain evidence="5">J379</strain>
    </source>
</reference>
<dbReference type="RefSeq" id="WP_353862176.1">
    <property type="nucleotide sequence ID" value="NZ_CP088295.1"/>
</dbReference>
<feature type="transmembrane region" description="Helical" evidence="2">
    <location>
        <begin position="41"/>
        <end position="61"/>
    </location>
</feature>
<feature type="transmembrane region" description="Helical" evidence="2">
    <location>
        <begin position="93"/>
        <end position="110"/>
    </location>
</feature>
<organism evidence="4 5">
    <name type="scientific">Svornostia abyssi</name>
    <dbReference type="NCBI Taxonomy" id="2898438"/>
    <lineage>
        <taxon>Bacteria</taxon>
        <taxon>Bacillati</taxon>
        <taxon>Actinomycetota</taxon>
        <taxon>Thermoleophilia</taxon>
        <taxon>Solirubrobacterales</taxon>
        <taxon>Baekduiaceae</taxon>
        <taxon>Svornostia</taxon>
    </lineage>
</organism>
<keyword evidence="5" id="KW-1185">Reference proteome</keyword>
<evidence type="ECO:0000313" key="5">
    <source>
        <dbReference type="Proteomes" id="UP001058860"/>
    </source>
</evidence>
<evidence type="ECO:0000259" key="3">
    <source>
        <dbReference type="PROSITE" id="PS50887"/>
    </source>
</evidence>
<feature type="transmembrane region" description="Helical" evidence="2">
    <location>
        <begin position="117"/>
        <end position="135"/>
    </location>
</feature>
<dbReference type="CDD" id="cd01949">
    <property type="entry name" value="GGDEF"/>
    <property type="match status" value="1"/>
</dbReference>
<keyword evidence="2" id="KW-1133">Transmembrane helix</keyword>
<feature type="transmembrane region" description="Helical" evidence="2">
    <location>
        <begin position="68"/>
        <end position="87"/>
    </location>
</feature>
<feature type="transmembrane region" description="Helical" evidence="2">
    <location>
        <begin position="12"/>
        <end position="35"/>
    </location>
</feature>
<dbReference type="InterPro" id="IPR052163">
    <property type="entry name" value="DGC-Regulatory_Protein"/>
</dbReference>
<dbReference type="NCBIfam" id="TIGR00254">
    <property type="entry name" value="GGDEF"/>
    <property type="match status" value="1"/>
</dbReference>
<feature type="transmembrane region" description="Helical" evidence="2">
    <location>
        <begin position="141"/>
        <end position="161"/>
    </location>
</feature>
<gene>
    <name evidence="4" type="ORF">LRS13_12860</name>
</gene>
<evidence type="ECO:0000256" key="2">
    <source>
        <dbReference type="SAM" id="Phobius"/>
    </source>
</evidence>
<evidence type="ECO:0000256" key="1">
    <source>
        <dbReference type="SAM" id="MobiDB-lite"/>
    </source>
</evidence>
<name>A0ABY5PA99_9ACTN</name>
<evidence type="ECO:0000313" key="4">
    <source>
        <dbReference type="EMBL" id="UUY01623.1"/>
    </source>
</evidence>
<dbReference type="Pfam" id="PF00990">
    <property type="entry name" value="GGDEF"/>
    <property type="match status" value="1"/>
</dbReference>
<dbReference type="PANTHER" id="PTHR46663">
    <property type="entry name" value="DIGUANYLATE CYCLASE DGCT-RELATED"/>
    <property type="match status" value="1"/>
</dbReference>
<protein>
    <submittedName>
        <fullName evidence="4">GGDEF domain-containing protein</fullName>
    </submittedName>
</protein>
<dbReference type="SUPFAM" id="SSF55073">
    <property type="entry name" value="Nucleotide cyclase"/>
    <property type="match status" value="1"/>
</dbReference>
<dbReference type="PROSITE" id="PS50887">
    <property type="entry name" value="GGDEF"/>
    <property type="match status" value="1"/>
</dbReference>
<dbReference type="InterPro" id="IPR029787">
    <property type="entry name" value="Nucleotide_cyclase"/>
</dbReference>
<dbReference type="SMART" id="SM00267">
    <property type="entry name" value="GGDEF"/>
    <property type="match status" value="1"/>
</dbReference>
<dbReference type="PANTHER" id="PTHR46663:SF4">
    <property type="entry name" value="DIGUANYLATE CYCLASE DGCT-RELATED"/>
    <property type="match status" value="1"/>
</dbReference>
<proteinExistence type="predicted"/>
<feature type="region of interest" description="Disordered" evidence="1">
    <location>
        <begin position="318"/>
        <end position="338"/>
    </location>
</feature>
<dbReference type="Proteomes" id="UP001058860">
    <property type="component" value="Chromosome"/>
</dbReference>
<feature type="domain" description="GGDEF" evidence="3">
    <location>
        <begin position="205"/>
        <end position="336"/>
    </location>
</feature>
<sequence length="338" mass="36130">MRLSRRISRQRSMRLGVVALFGVCGVACSFIALLVDASLTTMAIVQVPILASGVLTFFAPTDRMDARWFHLLPVLIAVEAMLVMFVLAPNGGAVAPIVALNGPLVCFVMERRWEIRAHLLLSTLALLVPVVAGATDQESTVIVFGVIAVMWTVGLGVGHVWRYAEDQAAQLAQLARHDPLTGLANRRSLEDQMAYELTRHVRNGRPLSVLVLDLNGFKAVNDTLGHQAGDELLRAAAAALNGAVREQDTVARQGGDEFCVLLPESGPREAERLVSIVKTALAGVDAGGHPLRAAVGRATFPGDGLGAEDLLACADARQREDKPGISRRDQVGTREAVA</sequence>
<keyword evidence="2" id="KW-0812">Transmembrane</keyword>